<evidence type="ECO:0000313" key="2">
    <source>
        <dbReference type="Proteomes" id="UP000762676"/>
    </source>
</evidence>
<dbReference type="AlphaFoldDB" id="A0AAV4GHL4"/>
<accession>A0AAV4GHL4</accession>
<sequence length="108" mass="12008">MTTRLVTLELTGTLRTKVFIGLNQHSPDNHRIADDDDHISQIVKEICALFCKIVLNQHGRQYTERFIHKIIGPRISSPQADKNYSFSSCLKANRDKSGGTGELLGGLG</sequence>
<dbReference type="Proteomes" id="UP000762676">
    <property type="component" value="Unassembled WGS sequence"/>
</dbReference>
<organism evidence="1 2">
    <name type="scientific">Elysia marginata</name>
    <dbReference type="NCBI Taxonomy" id="1093978"/>
    <lineage>
        <taxon>Eukaryota</taxon>
        <taxon>Metazoa</taxon>
        <taxon>Spiralia</taxon>
        <taxon>Lophotrochozoa</taxon>
        <taxon>Mollusca</taxon>
        <taxon>Gastropoda</taxon>
        <taxon>Heterobranchia</taxon>
        <taxon>Euthyneura</taxon>
        <taxon>Panpulmonata</taxon>
        <taxon>Sacoglossa</taxon>
        <taxon>Placobranchoidea</taxon>
        <taxon>Plakobranchidae</taxon>
        <taxon>Elysia</taxon>
    </lineage>
</organism>
<name>A0AAV4GHL4_9GAST</name>
<evidence type="ECO:0000313" key="1">
    <source>
        <dbReference type="EMBL" id="GFR83870.1"/>
    </source>
</evidence>
<gene>
    <name evidence="1" type="ORF">ElyMa_004135300</name>
</gene>
<keyword evidence="2" id="KW-1185">Reference proteome</keyword>
<dbReference type="EMBL" id="BMAT01008389">
    <property type="protein sequence ID" value="GFR83870.1"/>
    <property type="molecule type" value="Genomic_DNA"/>
</dbReference>
<comment type="caution">
    <text evidence="1">The sequence shown here is derived from an EMBL/GenBank/DDBJ whole genome shotgun (WGS) entry which is preliminary data.</text>
</comment>
<protein>
    <submittedName>
        <fullName evidence="1">Uncharacterized protein</fullName>
    </submittedName>
</protein>
<proteinExistence type="predicted"/>
<reference evidence="1 2" key="1">
    <citation type="journal article" date="2021" name="Elife">
        <title>Chloroplast acquisition without the gene transfer in kleptoplastic sea slugs, Plakobranchus ocellatus.</title>
        <authorList>
            <person name="Maeda T."/>
            <person name="Takahashi S."/>
            <person name="Yoshida T."/>
            <person name="Shimamura S."/>
            <person name="Takaki Y."/>
            <person name="Nagai Y."/>
            <person name="Toyoda A."/>
            <person name="Suzuki Y."/>
            <person name="Arimoto A."/>
            <person name="Ishii H."/>
            <person name="Satoh N."/>
            <person name="Nishiyama T."/>
            <person name="Hasebe M."/>
            <person name="Maruyama T."/>
            <person name="Minagawa J."/>
            <person name="Obokata J."/>
            <person name="Shigenobu S."/>
        </authorList>
    </citation>
    <scope>NUCLEOTIDE SEQUENCE [LARGE SCALE GENOMIC DNA]</scope>
</reference>